<feature type="signal peptide" evidence="1">
    <location>
        <begin position="1"/>
        <end position="19"/>
    </location>
</feature>
<reference evidence="2 3" key="1">
    <citation type="journal article" date="2006" name="Int. J. Syst. Evol. Microbiol.">
        <title>Chryseobacterium piscium sp. nov., isolated from fish of the South Atlantic Ocean off South Africa.</title>
        <authorList>
            <person name="de Beer H."/>
            <person name="Hugo C.J."/>
            <person name="Jooste P.J."/>
            <person name="Vancanneyt M."/>
            <person name="Coenye T."/>
            <person name="Vandamme P."/>
        </authorList>
    </citation>
    <scope>NUCLEOTIDE SEQUENCE [LARGE SCALE GENOMIC DNA]</scope>
    <source>
        <strain evidence="2 3">CCUG 51923</strain>
    </source>
</reference>
<sequence length="257" mass="28971">MTKYILLLIGIISSTLLNAQEADNNLQGYFMTQSKESLYPYFAFDGNGKVDIAGYGKGDYFVKNDSVVVFPDKDIFIFKISKNRLAGTSTWVKNTKWDLKKDSIAENNRKDDAWAKKNAQLLYEYYRKTRAKSNDLEKLFDENAMLNYTKTIDDLCTKGLAKACMEKFGLMVMNDIGGMNAVLTNKTQKPKQNSEIIKLGQKIIKLGEIEGHTVLGSYYYSLGDKTKATKEWQTATEKGSTKAGLVQFEAEMNDAAK</sequence>
<proteinExistence type="predicted"/>
<name>A0A3D9BL82_9FLAO</name>
<gene>
    <name evidence="2" type="ORF">DRF62_10280</name>
</gene>
<dbReference type="SUPFAM" id="SSF81901">
    <property type="entry name" value="HCP-like"/>
    <property type="match status" value="1"/>
</dbReference>
<dbReference type="AlphaFoldDB" id="A0A3D9BL82"/>
<evidence type="ECO:0008006" key="4">
    <source>
        <dbReference type="Google" id="ProtNLM"/>
    </source>
</evidence>
<feature type="chain" id="PRO_5017742536" description="Tetratricopeptide repeat protein" evidence="1">
    <location>
        <begin position="20"/>
        <end position="257"/>
    </location>
</feature>
<dbReference type="Proteomes" id="UP000256512">
    <property type="component" value="Unassembled WGS sequence"/>
</dbReference>
<keyword evidence="3" id="KW-1185">Reference proteome</keyword>
<dbReference type="EMBL" id="QNVS01000027">
    <property type="protein sequence ID" value="REC54285.1"/>
    <property type="molecule type" value="Genomic_DNA"/>
</dbReference>
<dbReference type="RefSeq" id="WP_115950230.1">
    <property type="nucleotide sequence ID" value="NZ_QNVS01000027.1"/>
</dbReference>
<protein>
    <recommendedName>
        <fullName evidence="4">Tetratricopeptide repeat protein</fullName>
    </recommendedName>
</protein>
<evidence type="ECO:0000313" key="3">
    <source>
        <dbReference type="Proteomes" id="UP000256512"/>
    </source>
</evidence>
<comment type="caution">
    <text evidence="2">The sequence shown here is derived from an EMBL/GenBank/DDBJ whole genome shotgun (WGS) entry which is preliminary data.</text>
</comment>
<organism evidence="2 3">
    <name type="scientific">Chryseobacterium piscium</name>
    <dbReference type="NCBI Taxonomy" id="333702"/>
    <lineage>
        <taxon>Bacteria</taxon>
        <taxon>Pseudomonadati</taxon>
        <taxon>Bacteroidota</taxon>
        <taxon>Flavobacteriia</taxon>
        <taxon>Flavobacteriales</taxon>
        <taxon>Weeksellaceae</taxon>
        <taxon>Chryseobacterium group</taxon>
        <taxon>Chryseobacterium</taxon>
    </lineage>
</organism>
<evidence type="ECO:0000313" key="2">
    <source>
        <dbReference type="EMBL" id="REC54285.1"/>
    </source>
</evidence>
<keyword evidence="1" id="KW-0732">Signal</keyword>
<evidence type="ECO:0000256" key="1">
    <source>
        <dbReference type="SAM" id="SignalP"/>
    </source>
</evidence>
<accession>A0A3D9BL82</accession>